<dbReference type="PANTHER" id="PTHR12243:SF67">
    <property type="entry name" value="COREPRESSOR OF PANGOLIN, ISOFORM A-RELATED"/>
    <property type="match status" value="1"/>
</dbReference>
<keyword evidence="5" id="KW-1185">Reference proteome</keyword>
<keyword evidence="1" id="KW-0175">Coiled coil</keyword>
<reference evidence="4" key="1">
    <citation type="submission" date="2020-05" db="UniProtKB">
        <authorList>
            <consortium name="EnsemblMetazoa"/>
        </authorList>
    </citation>
    <scope>IDENTIFICATION</scope>
    <source>
        <strain evidence="4">TTRI</strain>
    </source>
</reference>
<dbReference type="SMART" id="SM00595">
    <property type="entry name" value="MADF"/>
    <property type="match status" value="1"/>
</dbReference>
<dbReference type="InterPro" id="IPR006578">
    <property type="entry name" value="MADF-dom"/>
</dbReference>
<feature type="compositionally biased region" description="Polar residues" evidence="2">
    <location>
        <begin position="266"/>
        <end position="277"/>
    </location>
</feature>
<evidence type="ECO:0000259" key="3">
    <source>
        <dbReference type="PROSITE" id="PS51029"/>
    </source>
</evidence>
<dbReference type="Proteomes" id="UP000078200">
    <property type="component" value="Unassembled WGS sequence"/>
</dbReference>
<dbReference type="InterPro" id="IPR039353">
    <property type="entry name" value="TF_Adf1"/>
</dbReference>
<dbReference type="GO" id="GO:0005634">
    <property type="term" value="C:nucleus"/>
    <property type="evidence" value="ECO:0007669"/>
    <property type="project" value="TreeGrafter"/>
</dbReference>
<evidence type="ECO:0000313" key="4">
    <source>
        <dbReference type="EnsemblMetazoa" id="GAUT048545-PA"/>
    </source>
</evidence>
<feature type="coiled-coil region" evidence="1">
    <location>
        <begin position="101"/>
        <end position="128"/>
    </location>
</feature>
<dbReference type="GO" id="GO:0006357">
    <property type="term" value="P:regulation of transcription by RNA polymerase II"/>
    <property type="evidence" value="ECO:0007669"/>
    <property type="project" value="TreeGrafter"/>
</dbReference>
<accession>A0A1A9VUZ9</accession>
<organism evidence="4 5">
    <name type="scientific">Glossina austeni</name>
    <name type="common">Savannah tsetse fly</name>
    <dbReference type="NCBI Taxonomy" id="7395"/>
    <lineage>
        <taxon>Eukaryota</taxon>
        <taxon>Metazoa</taxon>
        <taxon>Ecdysozoa</taxon>
        <taxon>Arthropoda</taxon>
        <taxon>Hexapoda</taxon>
        <taxon>Insecta</taxon>
        <taxon>Pterygota</taxon>
        <taxon>Neoptera</taxon>
        <taxon>Endopterygota</taxon>
        <taxon>Diptera</taxon>
        <taxon>Brachycera</taxon>
        <taxon>Muscomorpha</taxon>
        <taxon>Hippoboscoidea</taxon>
        <taxon>Glossinidae</taxon>
        <taxon>Glossina</taxon>
    </lineage>
</organism>
<evidence type="ECO:0000313" key="5">
    <source>
        <dbReference type="Proteomes" id="UP000078200"/>
    </source>
</evidence>
<name>A0A1A9VUZ9_GLOAU</name>
<feature type="compositionally biased region" description="Acidic residues" evidence="2">
    <location>
        <begin position="247"/>
        <end position="259"/>
    </location>
</feature>
<dbReference type="AlphaFoldDB" id="A0A1A9VUZ9"/>
<dbReference type="PANTHER" id="PTHR12243">
    <property type="entry name" value="MADF DOMAIN TRANSCRIPTION FACTOR"/>
    <property type="match status" value="1"/>
</dbReference>
<dbReference type="VEuPathDB" id="VectorBase:GAUT048545"/>
<evidence type="ECO:0000256" key="1">
    <source>
        <dbReference type="SAM" id="Coils"/>
    </source>
</evidence>
<feature type="region of interest" description="Disordered" evidence="2">
    <location>
        <begin position="24"/>
        <end position="53"/>
    </location>
</feature>
<dbReference type="EnsemblMetazoa" id="GAUT048545-RA">
    <property type="protein sequence ID" value="GAUT048545-PA"/>
    <property type="gene ID" value="GAUT048545"/>
</dbReference>
<feature type="domain" description="MADF" evidence="3">
    <location>
        <begin position="61"/>
        <end position="150"/>
    </location>
</feature>
<sequence>MLEHLIVKLQLKFEGNELEIGSATKADAENRRTSTPAMAMKRKPGRPPRGEPPHFNEFDLSLIQQFKRHPIFYDCQHPKYRNRECTNRAWSHIADDLNMPVNQVKTRINQLRNRYHFEKKRLESLQQSDYTATPKWTLYKHLNFLSDYVKVEVPYNFRPKTAPIMSIADEHAIFNQHSLMRGSCCHLQSTSFSNTPTTIKDHVEERCKAFGQFLALCLMEMNEIQSLQFIEKFTIDLVKGLRRTSETESEEQNVDIDIEVTDKSESSQSGSRSLYHS</sequence>
<evidence type="ECO:0000256" key="2">
    <source>
        <dbReference type="SAM" id="MobiDB-lite"/>
    </source>
</evidence>
<protein>
    <submittedName>
        <fullName evidence="4">MADF domain-containing protein</fullName>
    </submittedName>
</protein>
<dbReference type="Pfam" id="PF10545">
    <property type="entry name" value="MADF_DNA_bdg"/>
    <property type="match status" value="1"/>
</dbReference>
<dbReference type="PROSITE" id="PS51029">
    <property type="entry name" value="MADF"/>
    <property type="match status" value="1"/>
</dbReference>
<feature type="region of interest" description="Disordered" evidence="2">
    <location>
        <begin position="244"/>
        <end position="277"/>
    </location>
</feature>
<dbReference type="GO" id="GO:0005667">
    <property type="term" value="C:transcription regulator complex"/>
    <property type="evidence" value="ECO:0007669"/>
    <property type="project" value="TreeGrafter"/>
</dbReference>
<proteinExistence type="predicted"/>